<dbReference type="Gramene" id="OE9A032224T1">
    <property type="protein sequence ID" value="OE9A032224C1"/>
    <property type="gene ID" value="OE9A032224"/>
</dbReference>
<comment type="caution">
    <text evidence="1">The sequence shown here is derived from an EMBL/GenBank/DDBJ whole genome shotgun (WGS) entry which is preliminary data.</text>
</comment>
<name>A0A8S0Q634_OLEEU</name>
<dbReference type="AlphaFoldDB" id="A0A8S0Q634"/>
<evidence type="ECO:0000313" key="1">
    <source>
        <dbReference type="EMBL" id="CAA2962647.1"/>
    </source>
</evidence>
<keyword evidence="2" id="KW-1185">Reference proteome</keyword>
<organism evidence="1 2">
    <name type="scientific">Olea europaea subsp. europaea</name>
    <dbReference type="NCBI Taxonomy" id="158383"/>
    <lineage>
        <taxon>Eukaryota</taxon>
        <taxon>Viridiplantae</taxon>
        <taxon>Streptophyta</taxon>
        <taxon>Embryophyta</taxon>
        <taxon>Tracheophyta</taxon>
        <taxon>Spermatophyta</taxon>
        <taxon>Magnoliopsida</taxon>
        <taxon>eudicotyledons</taxon>
        <taxon>Gunneridae</taxon>
        <taxon>Pentapetalae</taxon>
        <taxon>asterids</taxon>
        <taxon>lamiids</taxon>
        <taxon>Lamiales</taxon>
        <taxon>Oleaceae</taxon>
        <taxon>Oleeae</taxon>
        <taxon>Olea</taxon>
    </lineage>
</organism>
<dbReference type="EMBL" id="CACTIH010001243">
    <property type="protein sequence ID" value="CAA2962647.1"/>
    <property type="molecule type" value="Genomic_DNA"/>
</dbReference>
<reference evidence="1 2" key="1">
    <citation type="submission" date="2019-12" db="EMBL/GenBank/DDBJ databases">
        <authorList>
            <person name="Alioto T."/>
            <person name="Alioto T."/>
            <person name="Gomez Garrido J."/>
        </authorList>
    </citation>
    <scope>NUCLEOTIDE SEQUENCE [LARGE SCALE GENOMIC DNA]</scope>
</reference>
<dbReference type="Proteomes" id="UP000594638">
    <property type="component" value="Unassembled WGS sequence"/>
</dbReference>
<evidence type="ECO:0000313" key="2">
    <source>
        <dbReference type="Proteomes" id="UP000594638"/>
    </source>
</evidence>
<gene>
    <name evidence="1" type="ORF">OLEA9_A032224</name>
</gene>
<feature type="non-terminal residue" evidence="1">
    <location>
        <position position="1"/>
    </location>
</feature>
<sequence length="124" mass="14201">YRAIQVTSHRCYLSQVTELHTKPSLTILPSLAGYIQSYTGYEPQMLFITGYRAPHKTEPQMLLSLTSYRASQVTKPRRLQSYTGYEPQMLPIHTRHPEQHRLPSRTGFVHPVLASSYPTGQLNT</sequence>
<protein>
    <submittedName>
        <fullName evidence="1">Uncharacterized protein</fullName>
    </submittedName>
</protein>
<accession>A0A8S0Q634</accession>
<proteinExistence type="predicted"/>